<keyword evidence="2 3" id="KW-0143">Chaperone</keyword>
<dbReference type="InterPro" id="IPR037124">
    <property type="entry name" value="Chaperonin_GroES_sf"/>
</dbReference>
<dbReference type="NCBIfam" id="NF001531">
    <property type="entry name" value="PRK00364.2-2"/>
    <property type="match status" value="1"/>
</dbReference>
<comment type="subunit">
    <text evidence="3">Heptamer of 7 subunits arranged in a ring. Interacts with the chaperonin GroEL.</text>
</comment>
<evidence type="ECO:0000256" key="4">
    <source>
        <dbReference type="RuleBase" id="RU000535"/>
    </source>
</evidence>
<accession>A0A2M7UG69</accession>
<sequence length="96" mass="10675">MKIKPLADRVVIEPISKEEKTASGIYLPETAEKERPEQGKIVATGPGKLNEKNERVPMAIKKGDVVLFTKYGPNEVKVDGKEFLIAREEDVLAILE</sequence>
<evidence type="ECO:0000256" key="1">
    <source>
        <dbReference type="ARBA" id="ARBA00006975"/>
    </source>
</evidence>
<dbReference type="PROSITE" id="PS00681">
    <property type="entry name" value="CHAPERONINS_CPN10"/>
    <property type="match status" value="1"/>
</dbReference>
<proteinExistence type="inferred from homology"/>
<evidence type="ECO:0000256" key="5">
    <source>
        <dbReference type="SAM" id="MobiDB-lite"/>
    </source>
</evidence>
<evidence type="ECO:0000256" key="3">
    <source>
        <dbReference type="HAMAP-Rule" id="MF_00580"/>
    </source>
</evidence>
<comment type="subcellular location">
    <subcellularLocation>
        <location evidence="3">Cytoplasm</location>
    </subcellularLocation>
</comment>
<comment type="function">
    <text evidence="3 4">Together with the chaperonin GroEL, plays an essential role in assisting protein folding. The GroEL-GroES system forms a nano-cage that allows encapsulation of the non-native substrate proteins and provides a physical environment optimized to promote and accelerate protein folding. GroES binds to the apical surface of the GroEL ring, thereby capping the opening of the GroEL channel.</text>
</comment>
<evidence type="ECO:0000313" key="6">
    <source>
        <dbReference type="EMBL" id="PIZ70217.1"/>
    </source>
</evidence>
<keyword evidence="3" id="KW-0963">Cytoplasm</keyword>
<protein>
    <recommendedName>
        <fullName evidence="3">Co-chaperonin GroES</fullName>
    </recommendedName>
    <alternativeName>
        <fullName evidence="3">10 kDa chaperonin</fullName>
    </alternativeName>
    <alternativeName>
        <fullName evidence="3">Chaperonin-10</fullName>
        <shortName evidence="3">Cpn10</shortName>
    </alternativeName>
</protein>
<dbReference type="FunFam" id="2.30.33.40:FF:000001">
    <property type="entry name" value="10 kDa chaperonin"/>
    <property type="match status" value="1"/>
</dbReference>
<feature type="region of interest" description="Disordered" evidence="5">
    <location>
        <begin position="29"/>
        <end position="48"/>
    </location>
</feature>
<dbReference type="Proteomes" id="UP000229805">
    <property type="component" value="Unassembled WGS sequence"/>
</dbReference>
<dbReference type="GO" id="GO:0051087">
    <property type="term" value="F:protein-folding chaperone binding"/>
    <property type="evidence" value="ECO:0007669"/>
    <property type="project" value="TreeGrafter"/>
</dbReference>
<name>A0A2M7UG69_9BACT</name>
<dbReference type="Gene3D" id="2.30.33.40">
    <property type="entry name" value="GroES chaperonin"/>
    <property type="match status" value="1"/>
</dbReference>
<dbReference type="PRINTS" id="PR00297">
    <property type="entry name" value="CHAPERONIN10"/>
</dbReference>
<dbReference type="SUPFAM" id="SSF50129">
    <property type="entry name" value="GroES-like"/>
    <property type="match status" value="1"/>
</dbReference>
<dbReference type="GO" id="GO:0046872">
    <property type="term" value="F:metal ion binding"/>
    <property type="evidence" value="ECO:0007669"/>
    <property type="project" value="TreeGrafter"/>
</dbReference>
<dbReference type="GO" id="GO:0051082">
    <property type="term" value="F:unfolded protein binding"/>
    <property type="evidence" value="ECO:0007669"/>
    <property type="project" value="TreeGrafter"/>
</dbReference>
<evidence type="ECO:0000313" key="7">
    <source>
        <dbReference type="Proteomes" id="UP000229805"/>
    </source>
</evidence>
<comment type="similarity">
    <text evidence="1 3 4">Belongs to the GroES chaperonin family.</text>
</comment>
<dbReference type="PANTHER" id="PTHR10772:SF58">
    <property type="entry name" value="CO-CHAPERONIN GROES"/>
    <property type="match status" value="1"/>
</dbReference>
<dbReference type="PANTHER" id="PTHR10772">
    <property type="entry name" value="10 KDA HEAT SHOCK PROTEIN"/>
    <property type="match status" value="1"/>
</dbReference>
<dbReference type="InterPro" id="IPR011032">
    <property type="entry name" value="GroES-like_sf"/>
</dbReference>
<dbReference type="GO" id="GO:0044183">
    <property type="term" value="F:protein folding chaperone"/>
    <property type="evidence" value="ECO:0007669"/>
    <property type="project" value="InterPro"/>
</dbReference>
<dbReference type="Pfam" id="PF00166">
    <property type="entry name" value="Cpn10"/>
    <property type="match status" value="1"/>
</dbReference>
<dbReference type="EMBL" id="PFOG01000119">
    <property type="protein sequence ID" value="PIZ70217.1"/>
    <property type="molecule type" value="Genomic_DNA"/>
</dbReference>
<dbReference type="InterPro" id="IPR020818">
    <property type="entry name" value="Chaperonin_GroES"/>
</dbReference>
<dbReference type="AlphaFoldDB" id="A0A2M7UG69"/>
<gene>
    <name evidence="3" type="primary">groES</name>
    <name evidence="3" type="synonym">groS</name>
    <name evidence="6" type="ORF">COY11_03010</name>
</gene>
<organism evidence="6 7">
    <name type="scientific">Candidatus Portnoybacteria bacterium CG_4_10_14_0_2_um_filter_44_20</name>
    <dbReference type="NCBI Taxonomy" id="1974799"/>
    <lineage>
        <taxon>Bacteria</taxon>
        <taxon>Candidatus Portnoyibacteriota</taxon>
    </lineage>
</organism>
<reference evidence="7" key="1">
    <citation type="submission" date="2017-09" db="EMBL/GenBank/DDBJ databases">
        <title>Depth-based differentiation of microbial function through sediment-hosted aquifers and enrichment of novel symbionts in the deep terrestrial subsurface.</title>
        <authorList>
            <person name="Probst A.J."/>
            <person name="Ladd B."/>
            <person name="Jarett J.K."/>
            <person name="Geller-Mcgrath D.E."/>
            <person name="Sieber C.M.K."/>
            <person name="Emerson J.B."/>
            <person name="Anantharaman K."/>
            <person name="Thomas B.C."/>
            <person name="Malmstrom R."/>
            <person name="Stieglmeier M."/>
            <person name="Klingl A."/>
            <person name="Woyke T."/>
            <person name="Ryan C.M."/>
            <person name="Banfield J.F."/>
        </authorList>
    </citation>
    <scope>NUCLEOTIDE SEQUENCE [LARGE SCALE GENOMIC DNA]</scope>
</reference>
<dbReference type="GO" id="GO:0005737">
    <property type="term" value="C:cytoplasm"/>
    <property type="evidence" value="ECO:0007669"/>
    <property type="project" value="UniProtKB-SubCell"/>
</dbReference>
<dbReference type="HAMAP" id="MF_00580">
    <property type="entry name" value="CH10"/>
    <property type="match status" value="1"/>
</dbReference>
<evidence type="ECO:0000256" key="2">
    <source>
        <dbReference type="ARBA" id="ARBA00023186"/>
    </source>
</evidence>
<dbReference type="InterPro" id="IPR018369">
    <property type="entry name" value="Chaprnonin_Cpn10_CS"/>
</dbReference>
<dbReference type="SMART" id="SM00883">
    <property type="entry name" value="Cpn10"/>
    <property type="match status" value="1"/>
</dbReference>
<dbReference type="CDD" id="cd00320">
    <property type="entry name" value="cpn10"/>
    <property type="match status" value="1"/>
</dbReference>
<comment type="caution">
    <text evidence="6">The sequence shown here is derived from an EMBL/GenBank/DDBJ whole genome shotgun (WGS) entry which is preliminary data.</text>
</comment>
<dbReference type="NCBIfam" id="NF001533">
    <property type="entry name" value="PRK00364.2-4"/>
    <property type="match status" value="1"/>
</dbReference>
<dbReference type="GO" id="GO:0005524">
    <property type="term" value="F:ATP binding"/>
    <property type="evidence" value="ECO:0007669"/>
    <property type="project" value="InterPro"/>
</dbReference>